<dbReference type="PANTHER" id="PTHR37031:SF2">
    <property type="entry name" value="PHOD-LIKE PHOSPHATASE METALLOPHOSPHATASE DOMAIN-CONTAINING PROTEIN"/>
    <property type="match status" value="1"/>
</dbReference>
<dbReference type="InterPro" id="IPR038607">
    <property type="entry name" value="PhoD-like_sf"/>
</dbReference>
<dbReference type="Gene3D" id="3.60.21.70">
    <property type="entry name" value="PhoD-like phosphatase"/>
    <property type="match status" value="1"/>
</dbReference>
<organism evidence="1 2">
    <name type="scientific">Marinomonas spartinae</name>
    <dbReference type="NCBI Taxonomy" id="1792290"/>
    <lineage>
        <taxon>Bacteria</taxon>
        <taxon>Pseudomonadati</taxon>
        <taxon>Pseudomonadota</taxon>
        <taxon>Gammaproteobacteria</taxon>
        <taxon>Oceanospirillales</taxon>
        <taxon>Oceanospirillaceae</taxon>
        <taxon>Marinomonas</taxon>
    </lineage>
</organism>
<dbReference type="InterPro" id="IPR018946">
    <property type="entry name" value="PhoD-like_MPP"/>
</dbReference>
<dbReference type="RefSeq" id="WP_139063073.1">
    <property type="nucleotide sequence ID" value="NZ_FLOB01000001.1"/>
</dbReference>
<accession>A0A1A8T2J7</accession>
<dbReference type="CDD" id="cd07389">
    <property type="entry name" value="MPP_PhoD"/>
    <property type="match status" value="1"/>
</dbReference>
<dbReference type="STRING" id="1792290.MSP8886_00555"/>
<sequence length="644" mass="73547">MQTLPLVLAGPILRKTNPHEVTLWLATSQPVDVTLSLQCDGLDASPVLTVNHRQIKSGDKLYFQLIHAIPESALPIEEWIGYDIVLIDAVSKQEHPIQSWAADLSYPGYTTPGFIIQKNIKQLLHGSCRKPHYCRQGDSPEESNTDGLALVDSLLERTPVKEWPAVLLLTGDQIYADDVAGPMLNAIHQVIQQLGLADEDIDDTVLEKHQSLHSSAPHYYERDRILPQREETKELHKQFFGGVKKPIFTSSTAQNHLITLSEVLAMYLLVWSPACWANIDLTCPNVIQDSAKRMRYEKEKQAIEAFKQPLKHVRRALAHLPTAMIFDDHDVTDDWNMTAAWEQSAYGHPLSKRIIGNALTAYLLCQGWGNAPEQFDDAMLSQLDQTLQSVGGQQHDNLIDQLLTFEQWHYEWPTHPPLIVLDTRTHRWRSERHPQRPSGLMDWQTLTDLQQALIDHKAVIMVSPAPIFGVKLIETVQRIFTFLGKPLVVDAENWMAHSGSAHTLMNLFRHPKTPHHFVILSGDVHYSFVYDIEVKGLQSSPHIWQITSSGLRNEFPKRLLDWFDRLNRWLYAPWSPLNIFTKRRGMWISPRKPDNASRGERLLNRSGIGLVTLDEEGKPIQIQQLTGKNKAIAFRQDPQERRFE</sequence>
<dbReference type="InterPro" id="IPR029052">
    <property type="entry name" value="Metallo-depent_PP-like"/>
</dbReference>
<dbReference type="AlphaFoldDB" id="A0A1A8T2J7"/>
<proteinExistence type="predicted"/>
<dbReference type="Proteomes" id="UP000092544">
    <property type="component" value="Unassembled WGS sequence"/>
</dbReference>
<name>A0A1A8T2J7_9GAMM</name>
<dbReference type="SUPFAM" id="SSF56300">
    <property type="entry name" value="Metallo-dependent phosphatases"/>
    <property type="match status" value="1"/>
</dbReference>
<protein>
    <submittedName>
        <fullName evidence="1">PhoD-like phosphatase</fullName>
    </submittedName>
</protein>
<evidence type="ECO:0000313" key="2">
    <source>
        <dbReference type="Proteomes" id="UP000092544"/>
    </source>
</evidence>
<keyword evidence="2" id="KW-1185">Reference proteome</keyword>
<dbReference type="OrthoDB" id="9795624at2"/>
<evidence type="ECO:0000313" key="1">
    <source>
        <dbReference type="EMBL" id="SBS26274.1"/>
    </source>
</evidence>
<dbReference type="EMBL" id="FLOB01000001">
    <property type="protein sequence ID" value="SBS26274.1"/>
    <property type="molecule type" value="Genomic_DNA"/>
</dbReference>
<gene>
    <name evidence="1" type="ORF">MSP8886_00555</name>
</gene>
<dbReference type="PANTHER" id="PTHR37031">
    <property type="entry name" value="METALLOPHOSPHATASE BINDING DOMAIN PROTEIN"/>
    <property type="match status" value="1"/>
</dbReference>
<reference evidence="1 2" key="1">
    <citation type="submission" date="2016-06" db="EMBL/GenBank/DDBJ databases">
        <authorList>
            <person name="Kjaerup R.B."/>
            <person name="Dalgaard T.S."/>
            <person name="Juul-Madsen H.R."/>
        </authorList>
    </citation>
    <scope>NUCLEOTIDE SEQUENCE [LARGE SCALE GENOMIC DNA]</scope>
    <source>
        <strain evidence="1 2">CECT 8886</strain>
    </source>
</reference>